<accession>A0A2T6J1M4</accession>
<comment type="caution">
    <text evidence="1">The sequence shown here is derived from an EMBL/GenBank/DDBJ whole genome shotgun (WGS) entry which is preliminary data.</text>
</comment>
<dbReference type="Proteomes" id="UP000244488">
    <property type="component" value="Unassembled WGS sequence"/>
</dbReference>
<dbReference type="Gene3D" id="1.25.10.10">
    <property type="entry name" value="Leucine-rich Repeat Variant"/>
    <property type="match status" value="1"/>
</dbReference>
<dbReference type="PANTHER" id="PTHR13389:SF0">
    <property type="entry name" value="PUMILIO HOMOLOG 3"/>
    <property type="match status" value="1"/>
</dbReference>
<evidence type="ECO:0000313" key="2">
    <source>
        <dbReference type="Proteomes" id="UP000244488"/>
    </source>
</evidence>
<dbReference type="InterPro" id="IPR040059">
    <property type="entry name" value="PUM3"/>
</dbReference>
<dbReference type="EMBL" id="AFHV02000538">
    <property type="protein sequence ID" value="PUA91486.1"/>
    <property type="molecule type" value="Genomic_DNA"/>
</dbReference>
<dbReference type="SUPFAM" id="SSF48371">
    <property type="entry name" value="ARM repeat"/>
    <property type="match status" value="1"/>
</dbReference>
<dbReference type="InterPro" id="IPR016024">
    <property type="entry name" value="ARM-type_fold"/>
</dbReference>
<name>A0A2T6J1M4_TOXGO</name>
<dbReference type="GO" id="GO:0005730">
    <property type="term" value="C:nucleolus"/>
    <property type="evidence" value="ECO:0007669"/>
    <property type="project" value="TreeGrafter"/>
</dbReference>
<dbReference type="GO" id="GO:0006417">
    <property type="term" value="P:regulation of translation"/>
    <property type="evidence" value="ECO:0007669"/>
    <property type="project" value="TreeGrafter"/>
</dbReference>
<proteinExistence type="predicted"/>
<gene>
    <name evidence="1" type="ORF">TGBR9_314480B</name>
</gene>
<sequence length="199" mass="22819">MQCPIYPCFCRQQQMLNAVVLPPLAMVRHPDYQEAPTFFDLFDKFDVETRKLTMEHIASLLQKFVDKELLDKAPVHRMLKIYTRLANEEQINAVLQMTVEGFLRLASTKDGVDAMVRLLGYATAKQRKAIVKEMKKVMVSMTTNPVDYLLVLRLLCTVDDTKLLRDVLIKVRAEAGSHRPLFVTCHGDDSFSSFQRASH</sequence>
<dbReference type="GO" id="GO:0003729">
    <property type="term" value="F:mRNA binding"/>
    <property type="evidence" value="ECO:0007669"/>
    <property type="project" value="TreeGrafter"/>
</dbReference>
<organism evidence="1 2">
    <name type="scientific">Toxoplasma gondii TgCATBr9</name>
    <dbReference type="NCBI Taxonomy" id="943120"/>
    <lineage>
        <taxon>Eukaryota</taxon>
        <taxon>Sar</taxon>
        <taxon>Alveolata</taxon>
        <taxon>Apicomplexa</taxon>
        <taxon>Conoidasida</taxon>
        <taxon>Coccidia</taxon>
        <taxon>Eucoccidiorida</taxon>
        <taxon>Eimeriorina</taxon>
        <taxon>Sarcocystidae</taxon>
        <taxon>Toxoplasma</taxon>
    </lineage>
</organism>
<protein>
    <submittedName>
        <fullName evidence="1">Uncharacterized protein</fullName>
    </submittedName>
</protein>
<dbReference type="PANTHER" id="PTHR13389">
    <property type="entry name" value="PUMILIO HOMOLOG 3"/>
    <property type="match status" value="1"/>
</dbReference>
<dbReference type="InterPro" id="IPR011989">
    <property type="entry name" value="ARM-like"/>
</dbReference>
<dbReference type="AlphaFoldDB" id="A0A2T6J1M4"/>
<dbReference type="VEuPathDB" id="ToxoDB:TGBR9_314480B"/>
<reference evidence="1 2" key="1">
    <citation type="journal article" date="2016" name="Nat. Commun.">
        <title>Local admixture of amplified and diversified secreted pathogenesis determinants shapes mosaic Toxoplasma gondii genomes.</title>
        <authorList>
            <person name="Lorenzi H."/>
            <person name="Khan A."/>
            <person name="Behnke M.S."/>
            <person name="Namasivayam S."/>
            <person name="Swapna L.S."/>
            <person name="Hadjithomas M."/>
            <person name="Karamycheva S."/>
            <person name="Pinney D."/>
            <person name="Brunk B.P."/>
            <person name="Ajioka J.W."/>
            <person name="Ajzenberg D."/>
            <person name="Boothroyd J.C."/>
            <person name="Boyle J.P."/>
            <person name="Darde M.L."/>
            <person name="Diaz-Miranda M.A."/>
            <person name="Dubey J.P."/>
            <person name="Fritz H.M."/>
            <person name="Gennari S.M."/>
            <person name="Gregory B.D."/>
            <person name="Kim K."/>
            <person name="Saeij J.P."/>
            <person name="Su C."/>
            <person name="White M.W."/>
            <person name="Zhu X.Q."/>
            <person name="Howe D.K."/>
            <person name="Rosenthal B.M."/>
            <person name="Grigg M.E."/>
            <person name="Parkinson J."/>
            <person name="Liu L."/>
            <person name="Kissinger J.C."/>
            <person name="Roos D.S."/>
            <person name="Sibley L.D."/>
        </authorList>
    </citation>
    <scope>NUCLEOTIDE SEQUENCE [LARGE SCALE GENOMIC DNA]</scope>
    <source>
        <strain evidence="1 2">TgCATBr9</strain>
    </source>
</reference>
<evidence type="ECO:0000313" key="1">
    <source>
        <dbReference type="EMBL" id="PUA91486.1"/>
    </source>
</evidence>